<feature type="chain" id="PRO_5028483787" evidence="1">
    <location>
        <begin position="18"/>
        <end position="297"/>
    </location>
</feature>
<evidence type="ECO:0000259" key="3">
    <source>
        <dbReference type="Pfam" id="PF14339"/>
    </source>
</evidence>
<dbReference type="AlphaFoldDB" id="A0A7C3PGX3"/>
<evidence type="ECO:0000313" key="4">
    <source>
        <dbReference type="EMBL" id="HFM99575.1"/>
    </source>
</evidence>
<proteinExistence type="predicted"/>
<keyword evidence="1" id="KW-0732">Signal</keyword>
<dbReference type="InterPro" id="IPR013424">
    <property type="entry name" value="Ice-binding_C"/>
</dbReference>
<name>A0A7C3PGX3_9CYAN</name>
<comment type="caution">
    <text evidence="4">The sequence shown here is derived from an EMBL/GenBank/DDBJ whole genome shotgun (WGS) entry which is preliminary data.</text>
</comment>
<evidence type="ECO:0000259" key="2">
    <source>
        <dbReference type="Pfam" id="PF07589"/>
    </source>
</evidence>
<gene>
    <name evidence="4" type="ORF">ENR64_17810</name>
</gene>
<sequence length="297" mass="30210">MKLNKLTIGISTATATAAFHLLGAVDPAAAFGITGLDTQNNLVFFDSANPSAVTGSVGVTGLQTGESLLGIDYRPATGELYGIGSSSQIYLINQTTGTATAIGSPFSPTVVGNAFGVDFNPVPDRIRVVSNAGQNLRLNPDTGTGIMDGNLAYAVSDVNTNQPPNIAAAAYTNSVAGAQTTALYVIDTALDVLVLQSPPNAGILNTVGSLGVNFSNLAGFDILTLNGTDTAFASSNSSLYNINLATGSATFIGDVGSSATLRDIAVQPVPEPTTMAGALLGGSAIAFFRRRRNQSAE</sequence>
<reference evidence="4" key="1">
    <citation type="journal article" date="2020" name="mSystems">
        <title>Genome- and Community-Level Interaction Insights into Carbon Utilization and Element Cycling Functions of Hydrothermarchaeota in Hydrothermal Sediment.</title>
        <authorList>
            <person name="Zhou Z."/>
            <person name="Liu Y."/>
            <person name="Xu W."/>
            <person name="Pan J."/>
            <person name="Luo Z.H."/>
            <person name="Li M."/>
        </authorList>
    </citation>
    <scope>NUCLEOTIDE SEQUENCE [LARGE SCALE GENOMIC DNA]</scope>
    <source>
        <strain evidence="4">SpSt-418</strain>
    </source>
</reference>
<accession>A0A7C3PGX3</accession>
<feature type="domain" description="DUF4394" evidence="3">
    <location>
        <begin position="41"/>
        <end position="265"/>
    </location>
</feature>
<dbReference type="InterPro" id="IPR025507">
    <property type="entry name" value="DUF4394"/>
</dbReference>
<protein>
    <submittedName>
        <fullName evidence="4">DUF4394 domain-containing protein</fullName>
    </submittedName>
</protein>
<dbReference type="Pfam" id="PF14339">
    <property type="entry name" value="DUF4394"/>
    <property type="match status" value="1"/>
</dbReference>
<feature type="domain" description="Ice-binding protein C-terminal" evidence="2">
    <location>
        <begin position="268"/>
        <end position="292"/>
    </location>
</feature>
<dbReference type="EMBL" id="DSRU01000257">
    <property type="protein sequence ID" value="HFM99575.1"/>
    <property type="molecule type" value="Genomic_DNA"/>
</dbReference>
<feature type="signal peptide" evidence="1">
    <location>
        <begin position="1"/>
        <end position="17"/>
    </location>
</feature>
<organism evidence="4">
    <name type="scientific">Oscillatoriales cyanobacterium SpSt-418</name>
    <dbReference type="NCBI Taxonomy" id="2282169"/>
    <lineage>
        <taxon>Bacteria</taxon>
        <taxon>Bacillati</taxon>
        <taxon>Cyanobacteriota</taxon>
        <taxon>Cyanophyceae</taxon>
        <taxon>Oscillatoriophycideae</taxon>
        <taxon>Oscillatoriales</taxon>
    </lineage>
</organism>
<evidence type="ECO:0000256" key="1">
    <source>
        <dbReference type="SAM" id="SignalP"/>
    </source>
</evidence>
<dbReference type="SUPFAM" id="SSF63825">
    <property type="entry name" value="YWTD domain"/>
    <property type="match status" value="1"/>
</dbReference>
<dbReference type="Pfam" id="PF07589">
    <property type="entry name" value="PEP-CTERM"/>
    <property type="match status" value="1"/>
</dbReference>
<dbReference type="NCBIfam" id="TIGR02595">
    <property type="entry name" value="PEP_CTERM"/>
    <property type="match status" value="1"/>
</dbReference>